<evidence type="ECO:0000259" key="2">
    <source>
        <dbReference type="PROSITE" id="PS50003"/>
    </source>
</evidence>
<sequence length="1079" mass="119935">MSKPTDTSDRRRRKSAGFFVRPNGRPTSIFGSLRSVHSTEEDDVALDKTTSKSSLGDDEIDGQLHVAGQVVLHHGEVHTTGGVFRKRKEYLVLTDRYLVRFKSQGRAADVFPTIPSSLGRSNTLNGRHGSIPSGGSVQDLQSLNSHSSAEGNMGIPLSQVIAVYKLDDGRPYFSLELAHLDEETNQASSMILLLNDPREADLWLSSLRAAALKARLGSPRSFSQKSVEYAARVLEQERDYDPAHFRIFKVVQRASTKSSGRSSSDDVSKLTSIICYLIIGVHKVHLIPLPRLSHRISSSSLAELNFQSSFGILALTSINIKTADDAFELSFRIPFCRENRLHLASSCSAEIALWLCQATQYLRPQWLQQPINLSAPYEVEDEVLPVNEDDEDHKCFDRTLTAYCAAYDLDTSNVRYTIAYDVEDAPCFELLPPANPRRSKYLALELLAIMRSLRFNESFRSISFRGISLDVLHGLRDYNGTEQVAWTTRSGTPIDLKTAENSSMLVQEIQGLALKSKRLRRLDFSSTITRKPHDSEAGPRDPGCGIAEALFPLCRKQLTNVDWIVLSGIELGESDLDYLVDAAVEKGCHFRALEVSRCGLTDRSMQLILNAMLSQDNTMESIDLSGNLARLSPATFQGQIGHFAFIRRINLSRVQRTSGPEPLIATETLLTWRLESLQLSETAINEQTVASICAYLKSPKSDTLREVCLNQCGLTGTDVAAFMRAMTRNPGTARNLHLHVSENRLEKGHDDLARAVAEGLTPSHLTMKMVEYQREDHFRGLVQALRQNTTLKYLDISKASLPYDANHETCEALQLMFAENQTLEELDISGEHAHLEVAKFGIGLNHALTGLSKNSALKVLHIEYQRLGLQGANTLASVLEHNSTLREIYCEHNDINLQGLTGLVNGLSKNYSVQILPDMARDRAESLQMVEREIQAIRVESSVNTSKSSVRRTLAAVSSKASKSQSPPHVTYTEQDVIAAVKLMNDKWERQTKRLEHFLLRNYCLDNGLPAPMMDSMGVENDRPITSTSISGLLNTVRLDSTPTAEKEVSLGEAMNEKFGLDLSNHSEDVSPSSKDLHV</sequence>
<dbReference type="Gene3D" id="3.80.10.10">
    <property type="entry name" value="Ribonuclease Inhibitor"/>
    <property type="match status" value="1"/>
</dbReference>
<dbReference type="AlphaFoldDB" id="A0A165FSF7"/>
<reference evidence="3 4" key="1">
    <citation type="journal article" date="2016" name="Fungal Biol.">
        <title>The genome of Xylona heveae provides a window into fungal endophytism.</title>
        <authorList>
            <person name="Gazis R."/>
            <person name="Kuo A."/>
            <person name="Riley R."/>
            <person name="LaButti K."/>
            <person name="Lipzen A."/>
            <person name="Lin J."/>
            <person name="Amirebrahimi M."/>
            <person name="Hesse C.N."/>
            <person name="Spatafora J.W."/>
            <person name="Henrissat B."/>
            <person name="Hainaut M."/>
            <person name="Grigoriev I.V."/>
            <person name="Hibbett D.S."/>
        </authorList>
    </citation>
    <scope>NUCLEOTIDE SEQUENCE [LARGE SCALE GENOMIC DNA]</scope>
    <source>
        <strain evidence="3 4">TC161</strain>
    </source>
</reference>
<dbReference type="OrthoDB" id="120976at2759"/>
<dbReference type="PANTHER" id="PTHR24114:SF2">
    <property type="entry name" value="F-BOX DOMAIN-CONTAINING PROTEIN-RELATED"/>
    <property type="match status" value="1"/>
</dbReference>
<dbReference type="STRING" id="1328760.A0A165FSF7"/>
<dbReference type="RefSeq" id="XP_018186875.1">
    <property type="nucleotide sequence ID" value="XM_018333770.1"/>
</dbReference>
<dbReference type="InterPro" id="IPR057334">
    <property type="entry name" value="PH_2nd_LRR"/>
</dbReference>
<dbReference type="GeneID" id="28898907"/>
<dbReference type="PROSITE" id="PS50003">
    <property type="entry name" value="PH_DOMAIN"/>
    <property type="match status" value="1"/>
</dbReference>
<dbReference type="PANTHER" id="PTHR24114">
    <property type="entry name" value="LEUCINE RICH REPEAT FAMILY PROTEIN"/>
    <property type="match status" value="1"/>
</dbReference>
<dbReference type="InterPro" id="IPR052394">
    <property type="entry name" value="LRR-containing"/>
</dbReference>
<accession>A0A165FSF7</accession>
<feature type="domain" description="PH" evidence="2">
    <location>
        <begin position="70"/>
        <end position="212"/>
    </location>
</feature>
<dbReference type="Pfam" id="PF25353">
    <property type="entry name" value="PH_2nd_LRR"/>
    <property type="match status" value="1"/>
</dbReference>
<organism evidence="3 4">
    <name type="scientific">Xylona heveae (strain CBS 132557 / TC161)</name>
    <dbReference type="NCBI Taxonomy" id="1328760"/>
    <lineage>
        <taxon>Eukaryota</taxon>
        <taxon>Fungi</taxon>
        <taxon>Dikarya</taxon>
        <taxon>Ascomycota</taxon>
        <taxon>Pezizomycotina</taxon>
        <taxon>Xylonomycetes</taxon>
        <taxon>Xylonales</taxon>
        <taxon>Xylonaceae</taxon>
        <taxon>Xylona</taxon>
    </lineage>
</organism>
<name>A0A165FSF7_XYLHT</name>
<dbReference type="InterPro" id="IPR032675">
    <property type="entry name" value="LRR_dom_sf"/>
</dbReference>
<dbReference type="InParanoid" id="A0A165FSF7"/>
<dbReference type="InterPro" id="IPR001849">
    <property type="entry name" value="PH_domain"/>
</dbReference>
<dbReference type="SMART" id="SM00368">
    <property type="entry name" value="LRR_RI"/>
    <property type="match status" value="4"/>
</dbReference>
<dbReference type="EMBL" id="KV407461">
    <property type="protein sequence ID" value="KZF21320.1"/>
    <property type="molecule type" value="Genomic_DNA"/>
</dbReference>
<proteinExistence type="predicted"/>
<evidence type="ECO:0000313" key="3">
    <source>
        <dbReference type="EMBL" id="KZF21320.1"/>
    </source>
</evidence>
<keyword evidence="4" id="KW-1185">Reference proteome</keyword>
<dbReference type="Proteomes" id="UP000076632">
    <property type="component" value="Unassembled WGS sequence"/>
</dbReference>
<dbReference type="SMART" id="SM00233">
    <property type="entry name" value="PH"/>
    <property type="match status" value="1"/>
</dbReference>
<protein>
    <submittedName>
        <fullName evidence="3">RNI-like protein</fullName>
    </submittedName>
</protein>
<gene>
    <name evidence="3" type="ORF">L228DRAFT_253719</name>
</gene>
<evidence type="ECO:0000313" key="4">
    <source>
        <dbReference type="Proteomes" id="UP000076632"/>
    </source>
</evidence>
<evidence type="ECO:0000256" key="1">
    <source>
        <dbReference type="SAM" id="MobiDB-lite"/>
    </source>
</evidence>
<feature type="region of interest" description="Disordered" evidence="1">
    <location>
        <begin position="1"/>
        <end position="23"/>
    </location>
</feature>
<dbReference type="SUPFAM" id="SSF52047">
    <property type="entry name" value="RNI-like"/>
    <property type="match status" value="1"/>
</dbReference>
<dbReference type="OMA" id="CEDAPCF"/>